<dbReference type="eggNOG" id="COG2270">
    <property type="taxonomic scope" value="Bacteria"/>
</dbReference>
<feature type="transmembrane region" description="Helical" evidence="7">
    <location>
        <begin position="292"/>
        <end position="311"/>
    </location>
</feature>
<feature type="transmembrane region" description="Helical" evidence="7">
    <location>
        <begin position="259"/>
        <end position="280"/>
    </location>
</feature>
<feature type="transmembrane region" description="Helical" evidence="7">
    <location>
        <begin position="171"/>
        <end position="188"/>
    </location>
</feature>
<dbReference type="OrthoDB" id="145388at2"/>
<dbReference type="InterPro" id="IPR020846">
    <property type="entry name" value="MFS_dom"/>
</dbReference>
<feature type="transmembrane region" description="Helical" evidence="7">
    <location>
        <begin position="44"/>
        <end position="64"/>
    </location>
</feature>
<evidence type="ECO:0000256" key="2">
    <source>
        <dbReference type="ARBA" id="ARBA00022448"/>
    </source>
</evidence>
<feature type="transmembrane region" description="Helical" evidence="7">
    <location>
        <begin position="222"/>
        <end position="247"/>
    </location>
</feature>
<evidence type="ECO:0000313" key="9">
    <source>
        <dbReference type="EMBL" id="CCH32925.1"/>
    </source>
</evidence>
<dbReference type="CDD" id="cd06173">
    <property type="entry name" value="MFS_MefA_like"/>
    <property type="match status" value="1"/>
</dbReference>
<keyword evidence="3" id="KW-1003">Cell membrane</keyword>
<dbReference type="PANTHER" id="PTHR23513:SF6">
    <property type="entry name" value="MAJOR FACILITATOR SUPERFAMILY ASSOCIATED DOMAIN-CONTAINING PROTEIN"/>
    <property type="match status" value="1"/>
</dbReference>
<dbReference type="GO" id="GO:0022857">
    <property type="term" value="F:transmembrane transporter activity"/>
    <property type="evidence" value="ECO:0007669"/>
    <property type="project" value="InterPro"/>
</dbReference>
<evidence type="ECO:0000259" key="8">
    <source>
        <dbReference type="PROSITE" id="PS50850"/>
    </source>
</evidence>
<keyword evidence="4 7" id="KW-0812">Transmembrane</keyword>
<keyword evidence="6 7" id="KW-0472">Membrane</keyword>
<dbReference type="AlphaFoldDB" id="K0JY97"/>
<dbReference type="Gene3D" id="1.20.1250.20">
    <property type="entry name" value="MFS general substrate transporter like domains"/>
    <property type="match status" value="1"/>
</dbReference>
<dbReference type="SUPFAM" id="SSF103473">
    <property type="entry name" value="MFS general substrate transporter"/>
    <property type="match status" value="1"/>
</dbReference>
<evidence type="ECO:0000313" key="10">
    <source>
        <dbReference type="Proteomes" id="UP000006281"/>
    </source>
</evidence>
<evidence type="ECO:0000256" key="4">
    <source>
        <dbReference type="ARBA" id="ARBA00022692"/>
    </source>
</evidence>
<dbReference type="GO" id="GO:0005886">
    <property type="term" value="C:plasma membrane"/>
    <property type="evidence" value="ECO:0007669"/>
    <property type="project" value="UniProtKB-SubCell"/>
</dbReference>
<dbReference type="Pfam" id="PF05977">
    <property type="entry name" value="MFS_3"/>
    <property type="match status" value="1"/>
</dbReference>
<feature type="domain" description="Major facilitator superfamily (MFS) profile" evidence="8">
    <location>
        <begin position="10"/>
        <end position="401"/>
    </location>
</feature>
<evidence type="ECO:0000256" key="7">
    <source>
        <dbReference type="SAM" id="Phobius"/>
    </source>
</evidence>
<dbReference type="Proteomes" id="UP000006281">
    <property type="component" value="Chromosome"/>
</dbReference>
<dbReference type="PROSITE" id="PS50850">
    <property type="entry name" value="MFS"/>
    <property type="match status" value="1"/>
</dbReference>
<evidence type="ECO:0000256" key="6">
    <source>
        <dbReference type="ARBA" id="ARBA00023136"/>
    </source>
</evidence>
<feature type="transmembrane region" description="Helical" evidence="7">
    <location>
        <begin position="12"/>
        <end position="32"/>
    </location>
</feature>
<keyword evidence="10" id="KW-1185">Reference proteome</keyword>
<reference evidence="9 10" key="1">
    <citation type="journal article" date="2012" name="BMC Genomics">
        <title>Complete genome sequence of Saccharothrix espanaensis DSM 44229T and comparison to the other completely sequenced Pseudonocardiaceae.</title>
        <authorList>
            <person name="Strobel T."/>
            <person name="Al-Dilaimi A."/>
            <person name="Blom J."/>
            <person name="Gessner A."/>
            <person name="Kalinowski J."/>
            <person name="Luzhetska M."/>
            <person name="Puhler A."/>
            <person name="Szczepanowski R."/>
            <person name="Bechthold A."/>
            <person name="Ruckert C."/>
        </authorList>
    </citation>
    <scope>NUCLEOTIDE SEQUENCE [LARGE SCALE GENOMIC DNA]</scope>
    <source>
        <strain evidence="10">ATCC 51144 / DSM 44229 / JCM 9112 / NBRC 15066 / NRRL 15764</strain>
    </source>
</reference>
<dbReference type="InterPro" id="IPR010290">
    <property type="entry name" value="TM_effector"/>
</dbReference>
<dbReference type="PANTHER" id="PTHR23513">
    <property type="entry name" value="INTEGRAL MEMBRANE EFFLUX PROTEIN-RELATED"/>
    <property type="match status" value="1"/>
</dbReference>
<name>K0JY97_SACES</name>
<evidence type="ECO:0000256" key="3">
    <source>
        <dbReference type="ARBA" id="ARBA00022475"/>
    </source>
</evidence>
<dbReference type="STRING" id="1179773.BN6_56660"/>
<dbReference type="InterPro" id="IPR036259">
    <property type="entry name" value="MFS_trans_sf"/>
</dbReference>
<dbReference type="BioCyc" id="SESP1179773:BN6_RS27305-MONOMER"/>
<dbReference type="EMBL" id="HE804045">
    <property type="protein sequence ID" value="CCH32925.1"/>
    <property type="molecule type" value="Genomic_DNA"/>
</dbReference>
<protein>
    <submittedName>
        <fullName evidence="9">Permease, MFS-type</fullName>
    </submittedName>
</protein>
<proteinExistence type="predicted"/>
<dbReference type="KEGG" id="sesp:BN6_56660"/>
<keyword evidence="2" id="KW-0813">Transport</keyword>
<evidence type="ECO:0000256" key="1">
    <source>
        <dbReference type="ARBA" id="ARBA00004651"/>
    </source>
</evidence>
<gene>
    <name evidence="9" type="ordered locus">BN6_56660</name>
</gene>
<dbReference type="PATRIC" id="fig|1179773.3.peg.5706"/>
<accession>K0JY97</accession>
<comment type="subcellular location">
    <subcellularLocation>
        <location evidence="1">Cell membrane</location>
        <topology evidence="1">Multi-pass membrane protein</topology>
    </subcellularLocation>
</comment>
<feature type="transmembrane region" description="Helical" evidence="7">
    <location>
        <begin position="379"/>
        <end position="397"/>
    </location>
</feature>
<dbReference type="HOGENOM" id="CLU_034180_13_0_11"/>
<evidence type="ECO:0000256" key="5">
    <source>
        <dbReference type="ARBA" id="ARBA00022989"/>
    </source>
</evidence>
<dbReference type="RefSeq" id="WP_015103037.1">
    <property type="nucleotide sequence ID" value="NC_019673.1"/>
</dbReference>
<organism evidence="9 10">
    <name type="scientific">Saccharothrix espanaensis (strain ATCC 51144 / DSM 44229 / JCM 9112 / NBRC 15066 / NRRL 15764)</name>
    <dbReference type="NCBI Taxonomy" id="1179773"/>
    <lineage>
        <taxon>Bacteria</taxon>
        <taxon>Bacillati</taxon>
        <taxon>Actinomycetota</taxon>
        <taxon>Actinomycetes</taxon>
        <taxon>Pseudonocardiales</taxon>
        <taxon>Pseudonocardiaceae</taxon>
        <taxon>Saccharothrix</taxon>
    </lineage>
</organism>
<keyword evidence="5 7" id="KW-1133">Transmembrane helix</keyword>
<sequence>MVSAVSYPKDFWLLWSSSIVSGIGDGVRVVALPLLATTVTRDPLLIALVTVAGTLPWVLVGPFTGALTDRLDRRRLLWRVSVFQAVLMAAFTLLIGADATPVAVLAATTFLMTSAETLAMNASAALVPELVAKDRLAPANSLLQGGHFVTSDLAGMAVGAVLFGLGPVLPFTVDTVSFALAAVLLLGIRPPTSGGAPAGRVTVRSLLRDIRAGMRWLLAHRLLRTLCVLFALSNFAVTGVLGIAVLYALEVLGVSQTGYGLLMVVVAVGGVGGLVVAPLLTSRLGLGRTIQVSLALAPVPFLVAGLTSAPLVAAGSLLLVGAGVSIGNVASMSIRQLLVPTELFGRVNSSYRLVAQGLSPLGGVFAGLLAAWYGLHAPFLFGAALFTGIVIFGAPRVSDTAVRAAESAVQEEGR</sequence>
<feature type="transmembrane region" description="Helical" evidence="7">
    <location>
        <begin position="76"/>
        <end position="97"/>
    </location>
</feature>